<dbReference type="RefSeq" id="WP_321560974.1">
    <property type="nucleotide sequence ID" value="NZ_CP139558.1"/>
</dbReference>
<dbReference type="Gene3D" id="1.10.287.1080">
    <property type="entry name" value="MazG-like"/>
    <property type="match status" value="1"/>
</dbReference>
<reference evidence="2 3" key="1">
    <citation type="submission" date="2023-11" db="EMBL/GenBank/DDBJ databases">
        <title>Analysis of the Genomes of Mucilaginibacter gossypii cycad 4 and M. sabulilitoris SNA2: microbes with the potential for plant growth promotion.</title>
        <authorList>
            <person name="Hirsch A.M."/>
            <person name="Humm E."/>
            <person name="Rubbi M."/>
            <person name="Del Vecchio G."/>
            <person name="Ha S.M."/>
            <person name="Pellegrini M."/>
            <person name="Gunsalus R.P."/>
        </authorList>
    </citation>
    <scope>NUCLEOTIDE SEQUENCE [LARGE SCALE GENOMIC DNA]</scope>
    <source>
        <strain evidence="2 3">SNA2</strain>
    </source>
</reference>
<dbReference type="EMBL" id="CP139558">
    <property type="protein sequence ID" value="WPU91808.1"/>
    <property type="molecule type" value="Genomic_DNA"/>
</dbReference>
<evidence type="ECO:0000256" key="1">
    <source>
        <dbReference type="SAM" id="MobiDB-lite"/>
    </source>
</evidence>
<evidence type="ECO:0000313" key="3">
    <source>
        <dbReference type="Proteomes" id="UP001324380"/>
    </source>
</evidence>
<evidence type="ECO:0000313" key="2">
    <source>
        <dbReference type="EMBL" id="WPU91808.1"/>
    </source>
</evidence>
<dbReference type="CDD" id="cd11542">
    <property type="entry name" value="NTP-PPase_u5"/>
    <property type="match status" value="1"/>
</dbReference>
<gene>
    <name evidence="2" type="ORF">SNE25_21045</name>
</gene>
<organism evidence="2 3">
    <name type="scientific">Mucilaginibacter sabulilitoris</name>
    <dbReference type="NCBI Taxonomy" id="1173583"/>
    <lineage>
        <taxon>Bacteria</taxon>
        <taxon>Pseudomonadati</taxon>
        <taxon>Bacteroidota</taxon>
        <taxon>Sphingobacteriia</taxon>
        <taxon>Sphingobacteriales</taxon>
        <taxon>Sphingobacteriaceae</taxon>
        <taxon>Mucilaginibacter</taxon>
    </lineage>
</organism>
<evidence type="ECO:0008006" key="4">
    <source>
        <dbReference type="Google" id="ProtNLM"/>
    </source>
</evidence>
<feature type="region of interest" description="Disordered" evidence="1">
    <location>
        <begin position="103"/>
        <end position="122"/>
    </location>
</feature>
<dbReference type="SUPFAM" id="SSF101386">
    <property type="entry name" value="all-alpha NTP pyrophosphatases"/>
    <property type="match status" value="1"/>
</dbReference>
<keyword evidence="3" id="KW-1185">Reference proteome</keyword>
<protein>
    <recommendedName>
        <fullName evidence="4">NTP pyrophosphohydrolase MazG putative catalytic core domain-containing protein</fullName>
    </recommendedName>
</protein>
<dbReference type="Proteomes" id="UP001324380">
    <property type="component" value="Chromosome"/>
</dbReference>
<sequence length="122" mass="14068">MNSNTPIVEVVQLCYQNSFNAGWHTDPVTGDLLDRNKAEMLCLIHSEISEAMEGERKSLMDDKLPHRPMAEVELADAVIRIFDYAGRWGYDITGAMAEKMEYNKHRDDHKPENRLKENGKKF</sequence>
<accession>A0ABZ0TI05</accession>
<proteinExistence type="predicted"/>
<name>A0ABZ0TI05_9SPHI</name>